<gene>
    <name evidence="2" type="ORF">SPMU_28570</name>
</gene>
<dbReference type="InterPro" id="IPR058248">
    <property type="entry name" value="Lxx211020-like"/>
</dbReference>
<dbReference type="PROSITE" id="PS51257">
    <property type="entry name" value="PROKAR_LIPOPROTEIN"/>
    <property type="match status" value="1"/>
</dbReference>
<name>A0A245ZFT5_9SPHN</name>
<comment type="caution">
    <text evidence="2">The sequence shown here is derived from an EMBL/GenBank/DDBJ whole genome shotgun (WGS) entry which is preliminary data.</text>
</comment>
<proteinExistence type="predicted"/>
<dbReference type="Pfam" id="PF04314">
    <property type="entry name" value="PCuAC"/>
    <property type="match status" value="1"/>
</dbReference>
<dbReference type="SUPFAM" id="SSF110087">
    <property type="entry name" value="DR1885-like metal-binding protein"/>
    <property type="match status" value="1"/>
</dbReference>
<accession>A0A245ZFT5</accession>
<dbReference type="PANTHER" id="PTHR36302:SF1">
    <property type="entry name" value="COPPER CHAPERONE PCU(A)C"/>
    <property type="match status" value="1"/>
</dbReference>
<dbReference type="Gene3D" id="2.60.40.1890">
    <property type="entry name" value="PCu(A)C copper chaperone"/>
    <property type="match status" value="1"/>
</dbReference>
<evidence type="ECO:0000256" key="1">
    <source>
        <dbReference type="SAM" id="SignalP"/>
    </source>
</evidence>
<feature type="chain" id="PRO_5012241607" description="Copper chaperone PCu(A)C" evidence="1">
    <location>
        <begin position="20"/>
        <end position="148"/>
    </location>
</feature>
<evidence type="ECO:0008006" key="4">
    <source>
        <dbReference type="Google" id="ProtNLM"/>
    </source>
</evidence>
<evidence type="ECO:0000313" key="3">
    <source>
        <dbReference type="Proteomes" id="UP000197783"/>
    </source>
</evidence>
<dbReference type="InterPro" id="IPR007410">
    <property type="entry name" value="LpqE-like"/>
</dbReference>
<dbReference type="InterPro" id="IPR036182">
    <property type="entry name" value="PCuAC_sf"/>
</dbReference>
<dbReference type="OrthoDB" id="9796962at2"/>
<keyword evidence="1" id="KW-0732">Signal</keyword>
<dbReference type="RefSeq" id="WP_088334546.1">
    <property type="nucleotide sequence ID" value="NZ_NBBJ01000005.1"/>
</dbReference>
<keyword evidence="3" id="KW-1185">Reference proteome</keyword>
<protein>
    <recommendedName>
        <fullName evidence="4">Copper chaperone PCu(A)C</fullName>
    </recommendedName>
</protein>
<dbReference type="PANTHER" id="PTHR36302">
    <property type="entry name" value="BLR7088 PROTEIN"/>
    <property type="match status" value="1"/>
</dbReference>
<dbReference type="Proteomes" id="UP000197783">
    <property type="component" value="Unassembled WGS sequence"/>
</dbReference>
<feature type="signal peptide" evidence="1">
    <location>
        <begin position="1"/>
        <end position="19"/>
    </location>
</feature>
<dbReference type="EMBL" id="NBBJ01000005">
    <property type="protein sequence ID" value="OWK28596.1"/>
    <property type="molecule type" value="Genomic_DNA"/>
</dbReference>
<organism evidence="2 3">
    <name type="scientific">Sphingomonas mucosissima</name>
    <dbReference type="NCBI Taxonomy" id="370959"/>
    <lineage>
        <taxon>Bacteria</taxon>
        <taxon>Pseudomonadati</taxon>
        <taxon>Pseudomonadota</taxon>
        <taxon>Alphaproteobacteria</taxon>
        <taxon>Sphingomonadales</taxon>
        <taxon>Sphingomonadaceae</taxon>
        <taxon>Sphingomonas</taxon>
    </lineage>
</organism>
<sequence>MFRAAAALAIAAAALTGCAPEKQLSISDAWVRLAAVEGRPAAAYFTIHGGPQDATLVSVRTDMAVRTELHESKATQGGMTMDAVDQVPVPALQQVQFAPGGKHAMLFNVNSAVKPGGSLTFIFTFADATRIQQNARVIAAGDPAPAGK</sequence>
<reference evidence="2 3" key="1">
    <citation type="submission" date="2017-03" db="EMBL/GenBank/DDBJ databases">
        <title>Genome sequence of Sphingomonas mucosissima DSM 17494.</title>
        <authorList>
            <person name="Poehlein A."/>
            <person name="Wuebbeler J.H."/>
            <person name="Steinbuechel A."/>
            <person name="Daniel R."/>
        </authorList>
    </citation>
    <scope>NUCLEOTIDE SEQUENCE [LARGE SCALE GENOMIC DNA]</scope>
    <source>
        <strain evidence="2 3">DSM 17494</strain>
    </source>
</reference>
<evidence type="ECO:0000313" key="2">
    <source>
        <dbReference type="EMBL" id="OWK28596.1"/>
    </source>
</evidence>
<dbReference type="AlphaFoldDB" id="A0A245ZFT5"/>